<evidence type="ECO:0000313" key="2">
    <source>
        <dbReference type="Proteomes" id="UP000308671"/>
    </source>
</evidence>
<sequence length="87" mass="9930">MFYSHEIRAIAARAAMKLSYRRSTVASKLARSPACCMAAVGLSEQEMSKEIEEMENLQADQNSRLIKISYVNSYHRGKRSPCHFKFV</sequence>
<reference evidence="1 2" key="1">
    <citation type="submission" date="2017-12" db="EMBL/GenBank/DDBJ databases">
        <title>Comparative genomics of Botrytis spp.</title>
        <authorList>
            <person name="Valero-Jimenez C.A."/>
            <person name="Tapia P."/>
            <person name="Veloso J."/>
            <person name="Silva-Moreno E."/>
            <person name="Staats M."/>
            <person name="Valdes J.H."/>
            <person name="Van Kan J.A.L."/>
        </authorList>
    </citation>
    <scope>NUCLEOTIDE SEQUENCE [LARGE SCALE GENOMIC DNA]</scope>
    <source>
        <strain evidence="1 2">MUCL435</strain>
    </source>
</reference>
<comment type="caution">
    <text evidence="1">The sequence shown here is derived from an EMBL/GenBank/DDBJ whole genome shotgun (WGS) entry which is preliminary data.</text>
</comment>
<accession>A0A4S8QR74</accession>
<dbReference type="AlphaFoldDB" id="A0A4S8QR74"/>
<evidence type="ECO:0000313" key="1">
    <source>
        <dbReference type="EMBL" id="THV47498.1"/>
    </source>
</evidence>
<keyword evidence="2" id="KW-1185">Reference proteome</keyword>
<name>A0A4S8QR74_9HELO</name>
<gene>
    <name evidence="1" type="ORF">BGAL_0306g00030</name>
</gene>
<dbReference type="EMBL" id="PQXL01000306">
    <property type="protein sequence ID" value="THV47498.1"/>
    <property type="molecule type" value="Genomic_DNA"/>
</dbReference>
<organism evidence="1 2">
    <name type="scientific">Botrytis galanthina</name>
    <dbReference type="NCBI Taxonomy" id="278940"/>
    <lineage>
        <taxon>Eukaryota</taxon>
        <taxon>Fungi</taxon>
        <taxon>Dikarya</taxon>
        <taxon>Ascomycota</taxon>
        <taxon>Pezizomycotina</taxon>
        <taxon>Leotiomycetes</taxon>
        <taxon>Helotiales</taxon>
        <taxon>Sclerotiniaceae</taxon>
        <taxon>Botrytis</taxon>
    </lineage>
</organism>
<proteinExistence type="predicted"/>
<protein>
    <submittedName>
        <fullName evidence="1">Uncharacterized protein</fullName>
    </submittedName>
</protein>
<dbReference type="Proteomes" id="UP000308671">
    <property type="component" value="Unassembled WGS sequence"/>
</dbReference>